<proteinExistence type="inferred from homology"/>
<dbReference type="GO" id="GO:0016616">
    <property type="term" value="F:oxidoreductase activity, acting on the CH-OH group of donors, NAD or NADP as acceptor"/>
    <property type="evidence" value="ECO:0007669"/>
    <property type="project" value="TreeGrafter"/>
</dbReference>
<dbReference type="PRINTS" id="PR00080">
    <property type="entry name" value="SDRFAMILY"/>
</dbReference>
<evidence type="ECO:0000313" key="2">
    <source>
        <dbReference type="EMBL" id="EIM29915.1"/>
    </source>
</evidence>
<keyword evidence="3" id="KW-1185">Reference proteome</keyword>
<dbReference type="RefSeq" id="WP_009489982.1">
    <property type="nucleotide sequence ID" value="NZ_CP141050.1"/>
</dbReference>
<dbReference type="PANTHER" id="PTHR42760">
    <property type="entry name" value="SHORT-CHAIN DEHYDROGENASES/REDUCTASES FAMILY MEMBER"/>
    <property type="match status" value="1"/>
</dbReference>
<dbReference type="AlphaFoldDB" id="I4Z123"/>
<dbReference type="Pfam" id="PF13561">
    <property type="entry name" value="adh_short_C2"/>
    <property type="match status" value="1"/>
</dbReference>
<dbReference type="PRINTS" id="PR00081">
    <property type="entry name" value="GDHRDH"/>
</dbReference>
<dbReference type="PANTHER" id="PTHR42760:SF122">
    <property type="entry name" value="NAD(P)-BINDING PROTEIN"/>
    <property type="match status" value="1"/>
</dbReference>
<dbReference type="PATRIC" id="fig|864069.3.peg.1373"/>
<organism evidence="2 3">
    <name type="scientific">Microvirga lotononidis</name>
    <dbReference type="NCBI Taxonomy" id="864069"/>
    <lineage>
        <taxon>Bacteria</taxon>
        <taxon>Pseudomonadati</taxon>
        <taxon>Pseudomonadota</taxon>
        <taxon>Alphaproteobacteria</taxon>
        <taxon>Hyphomicrobiales</taxon>
        <taxon>Methylobacteriaceae</taxon>
        <taxon>Microvirga</taxon>
    </lineage>
</organism>
<dbReference type="EMBL" id="JH660640">
    <property type="protein sequence ID" value="EIM29915.1"/>
    <property type="molecule type" value="Genomic_DNA"/>
</dbReference>
<dbReference type="eggNOG" id="COG1028">
    <property type="taxonomic scope" value="Bacteria"/>
</dbReference>
<dbReference type="CDD" id="cd05233">
    <property type="entry name" value="SDR_c"/>
    <property type="match status" value="1"/>
</dbReference>
<dbReference type="STRING" id="864069.MicloDRAFT_00012360"/>
<sequence length="267" mass="28024">MVDRLKGKTAIVFGAGSSEPGWGNGKAAAVAYAREGAQVACIDLVQGAAEETAAIITHEGGVALALAADVTNMNSIEIAVDRTIDAFGRIDILHNNVGVTHMGGPVELSEEQFRAALDLNIGPVYRSAKAVIPHMLRQGGGAIINISSLAAIRWTGYPYFAYYATKAAVNQATVALAMQYARSGIRANCIMPGLIDTPLIYRQISGQYSSVEDMVAARNAAVPLGRMGTAWDIAHAAVFLASDEARFITGICLPVDGGQSCAVSEFH</sequence>
<name>I4Z123_9HYPH</name>
<reference evidence="2 3" key="1">
    <citation type="submission" date="2012-02" db="EMBL/GenBank/DDBJ databases">
        <title>Improved High-Quality Draft sequence of Microvirga sp. WSM3557.</title>
        <authorList>
            <consortium name="US DOE Joint Genome Institute"/>
            <person name="Lucas S."/>
            <person name="Han J."/>
            <person name="Lapidus A."/>
            <person name="Cheng J.-F."/>
            <person name="Goodwin L."/>
            <person name="Pitluck S."/>
            <person name="Peters L."/>
            <person name="Zhang X."/>
            <person name="Detter J.C."/>
            <person name="Han C."/>
            <person name="Tapia R."/>
            <person name="Land M."/>
            <person name="Hauser L."/>
            <person name="Kyrpides N."/>
            <person name="Ivanova N."/>
            <person name="Pagani I."/>
            <person name="Brau L."/>
            <person name="Yates R."/>
            <person name="O'Hara G."/>
            <person name="Rui T."/>
            <person name="Howieson J."/>
            <person name="Reeve W."/>
            <person name="Woyke T."/>
        </authorList>
    </citation>
    <scope>NUCLEOTIDE SEQUENCE [LARGE SCALE GENOMIC DNA]</scope>
    <source>
        <strain evidence="2 3">WSM3557</strain>
    </source>
</reference>
<dbReference type="GO" id="GO:0006633">
    <property type="term" value="P:fatty acid biosynthetic process"/>
    <property type="evidence" value="ECO:0007669"/>
    <property type="project" value="TreeGrafter"/>
</dbReference>
<evidence type="ECO:0008006" key="4">
    <source>
        <dbReference type="Google" id="ProtNLM"/>
    </source>
</evidence>
<evidence type="ECO:0000256" key="1">
    <source>
        <dbReference type="ARBA" id="ARBA00006484"/>
    </source>
</evidence>
<accession>I4Z123</accession>
<gene>
    <name evidence="2" type="ORF">MicloDRAFT_00012360</name>
</gene>
<dbReference type="OrthoDB" id="9797020at2"/>
<protein>
    <recommendedName>
        <fullName evidence="4">Short-chain alcohol dehydrogenase like protein</fullName>
    </recommendedName>
</protein>
<dbReference type="HOGENOM" id="CLU_010194_1_0_5"/>
<dbReference type="GO" id="GO:0048038">
    <property type="term" value="F:quinone binding"/>
    <property type="evidence" value="ECO:0007669"/>
    <property type="project" value="TreeGrafter"/>
</dbReference>
<evidence type="ECO:0000313" key="3">
    <source>
        <dbReference type="Proteomes" id="UP000003947"/>
    </source>
</evidence>
<dbReference type="InterPro" id="IPR036291">
    <property type="entry name" value="NAD(P)-bd_dom_sf"/>
</dbReference>
<dbReference type="FunFam" id="3.40.50.720:FF:000084">
    <property type="entry name" value="Short-chain dehydrogenase reductase"/>
    <property type="match status" value="1"/>
</dbReference>
<dbReference type="Proteomes" id="UP000003947">
    <property type="component" value="Unassembled WGS sequence"/>
</dbReference>
<dbReference type="InterPro" id="IPR002347">
    <property type="entry name" value="SDR_fam"/>
</dbReference>
<dbReference type="Gene3D" id="3.40.50.720">
    <property type="entry name" value="NAD(P)-binding Rossmann-like Domain"/>
    <property type="match status" value="1"/>
</dbReference>
<comment type="similarity">
    <text evidence="1">Belongs to the short-chain dehydrogenases/reductases (SDR) family.</text>
</comment>
<dbReference type="NCBIfam" id="NF005559">
    <property type="entry name" value="PRK07231.1"/>
    <property type="match status" value="1"/>
</dbReference>
<dbReference type="SUPFAM" id="SSF51735">
    <property type="entry name" value="NAD(P)-binding Rossmann-fold domains"/>
    <property type="match status" value="1"/>
</dbReference>